<gene>
    <name evidence="7" type="ORF">IAA31_05805</name>
</gene>
<evidence type="ECO:0000256" key="3">
    <source>
        <dbReference type="ARBA" id="ARBA00012824"/>
    </source>
</evidence>
<evidence type="ECO:0000259" key="6">
    <source>
        <dbReference type="Pfam" id="PF00425"/>
    </source>
</evidence>
<evidence type="ECO:0000256" key="5">
    <source>
        <dbReference type="ARBA" id="ARBA00041564"/>
    </source>
</evidence>
<protein>
    <recommendedName>
        <fullName evidence="3">isochorismate synthase</fullName>
        <ecNumber evidence="3">5.4.4.2</ecNumber>
    </recommendedName>
    <alternativeName>
        <fullName evidence="5">Isochorismate mutase</fullName>
    </alternativeName>
</protein>
<dbReference type="EC" id="5.4.4.2" evidence="3"/>
<evidence type="ECO:0000256" key="1">
    <source>
        <dbReference type="ARBA" id="ARBA00000799"/>
    </source>
</evidence>
<evidence type="ECO:0000313" key="8">
    <source>
        <dbReference type="Proteomes" id="UP000824150"/>
    </source>
</evidence>
<dbReference type="GO" id="GO:0008909">
    <property type="term" value="F:isochorismate synthase activity"/>
    <property type="evidence" value="ECO:0007669"/>
    <property type="project" value="UniProtKB-EC"/>
</dbReference>
<sequence>MIDLTPVPDDFCRALQALMSRKERFALLRLPTQSMLHIMVDDHKLHQKAEPDLSLVPFIPTQTPLNITARARLTCLPHALATSLVNLGLLTASELAATALEQVAPSPSIKAQCRKLNAAAQERYEKAFSHFTRALSSGRLQKLVLARPYYCQLRRPVAQTLWHLLQHYPQACVYFIYVGNGKFYLAATPETLAVIEGKRLKTMSLAGTMAKDPGANYLWSKKNKHEQQLVTDYIVQVLKPYSQDIALHGPHTHDAGPVVHLCTQIEATLKDKVNPAAVIAALHPTPAVCGIPTVAAMDFICKHEGLLRDYYAGYIAFKDESAWRVYVNLRCLYFDGTMACLYAGGGIVPGSVLNAEWQETVNKLKALQELL</sequence>
<dbReference type="AlphaFoldDB" id="A0A9E2KP84"/>
<dbReference type="Pfam" id="PF00425">
    <property type="entry name" value="Chorismate_bind"/>
    <property type="match status" value="1"/>
</dbReference>
<organism evidence="7 8">
    <name type="scientific">Candidatus Anaerobiospirillum merdipullorum</name>
    <dbReference type="NCBI Taxonomy" id="2838450"/>
    <lineage>
        <taxon>Bacteria</taxon>
        <taxon>Pseudomonadati</taxon>
        <taxon>Pseudomonadota</taxon>
        <taxon>Gammaproteobacteria</taxon>
        <taxon>Aeromonadales</taxon>
        <taxon>Succinivibrionaceae</taxon>
        <taxon>Anaerobiospirillum</taxon>
    </lineage>
</organism>
<evidence type="ECO:0000256" key="4">
    <source>
        <dbReference type="ARBA" id="ARBA00023235"/>
    </source>
</evidence>
<dbReference type="Proteomes" id="UP000824150">
    <property type="component" value="Unassembled WGS sequence"/>
</dbReference>
<evidence type="ECO:0000256" key="2">
    <source>
        <dbReference type="ARBA" id="ARBA00005297"/>
    </source>
</evidence>
<dbReference type="InterPro" id="IPR015890">
    <property type="entry name" value="Chorismate_C"/>
</dbReference>
<comment type="catalytic activity">
    <reaction evidence="1">
        <text>chorismate = isochorismate</text>
        <dbReference type="Rhea" id="RHEA:18985"/>
        <dbReference type="ChEBI" id="CHEBI:29748"/>
        <dbReference type="ChEBI" id="CHEBI:29780"/>
        <dbReference type="EC" id="5.4.4.2"/>
    </reaction>
</comment>
<dbReference type="Gene3D" id="3.60.120.10">
    <property type="entry name" value="Anthranilate synthase"/>
    <property type="match status" value="1"/>
</dbReference>
<keyword evidence="4 7" id="KW-0413">Isomerase</keyword>
<name>A0A9E2KP84_9GAMM</name>
<reference evidence="7" key="1">
    <citation type="journal article" date="2021" name="PeerJ">
        <title>Extensive microbial diversity within the chicken gut microbiome revealed by metagenomics and culture.</title>
        <authorList>
            <person name="Gilroy R."/>
            <person name="Ravi A."/>
            <person name="Getino M."/>
            <person name="Pursley I."/>
            <person name="Horton D.L."/>
            <person name="Alikhan N.F."/>
            <person name="Baker D."/>
            <person name="Gharbi K."/>
            <person name="Hall N."/>
            <person name="Watson M."/>
            <person name="Adriaenssens E.M."/>
            <person name="Foster-Nyarko E."/>
            <person name="Jarju S."/>
            <person name="Secka A."/>
            <person name="Antonio M."/>
            <person name="Oren A."/>
            <person name="Chaudhuri R.R."/>
            <person name="La Ragione R."/>
            <person name="Hildebrand F."/>
            <person name="Pallen M.J."/>
        </authorList>
    </citation>
    <scope>NUCLEOTIDE SEQUENCE</scope>
    <source>
        <strain evidence="7">687</strain>
    </source>
</reference>
<feature type="domain" description="Chorismate-utilising enzyme C-terminal" evidence="6">
    <location>
        <begin position="121"/>
        <end position="363"/>
    </location>
</feature>
<dbReference type="InterPro" id="IPR005801">
    <property type="entry name" value="ADC_synthase"/>
</dbReference>
<comment type="similarity">
    <text evidence="2">Belongs to the isochorismate synthase family.</text>
</comment>
<evidence type="ECO:0000313" key="7">
    <source>
        <dbReference type="EMBL" id="MBU3826987.1"/>
    </source>
</evidence>
<dbReference type="PANTHER" id="PTHR42839">
    <property type="entry name" value="ISOCHORISMATE SYNTHASE ENTC"/>
    <property type="match status" value="1"/>
</dbReference>
<reference evidence="7" key="2">
    <citation type="submission" date="2021-04" db="EMBL/GenBank/DDBJ databases">
        <authorList>
            <person name="Gilroy R."/>
        </authorList>
    </citation>
    <scope>NUCLEOTIDE SEQUENCE</scope>
    <source>
        <strain evidence="7">687</strain>
    </source>
</reference>
<comment type="caution">
    <text evidence="7">The sequence shown here is derived from an EMBL/GenBank/DDBJ whole genome shotgun (WGS) entry which is preliminary data.</text>
</comment>
<proteinExistence type="inferred from homology"/>
<dbReference type="SUPFAM" id="SSF56322">
    <property type="entry name" value="ADC synthase"/>
    <property type="match status" value="1"/>
</dbReference>
<dbReference type="InterPro" id="IPR004561">
    <property type="entry name" value="IsoChor_synthase"/>
</dbReference>
<dbReference type="NCBIfam" id="TIGR00543">
    <property type="entry name" value="isochor_syn"/>
    <property type="match status" value="1"/>
</dbReference>
<dbReference type="EMBL" id="JAHLFG010000062">
    <property type="protein sequence ID" value="MBU3826987.1"/>
    <property type="molecule type" value="Genomic_DNA"/>
</dbReference>
<dbReference type="PANTHER" id="PTHR42839:SF2">
    <property type="entry name" value="ISOCHORISMATE SYNTHASE ENTC"/>
    <property type="match status" value="1"/>
</dbReference>
<accession>A0A9E2KP84</accession>